<organism evidence="1 2">
    <name type="scientific">Peltaster fructicola</name>
    <dbReference type="NCBI Taxonomy" id="286661"/>
    <lineage>
        <taxon>Eukaryota</taxon>
        <taxon>Fungi</taxon>
        <taxon>Dikarya</taxon>
        <taxon>Ascomycota</taxon>
        <taxon>Pezizomycotina</taxon>
        <taxon>Dothideomycetes</taxon>
        <taxon>Dothideomycetes incertae sedis</taxon>
        <taxon>Peltaster</taxon>
    </lineage>
</organism>
<sequence>MPRQIAPPPSGETFQIKLSKPFEGTVSQSIEIIGEPNRSANVRTKNGNEEKTGDVSKDDVNELFSLISQIRGFPSSSSKDIYGLNTKLDLNTFEIQWSNDEDDTATAELGDETKQTFKEVVQSIEALARQFAKNDAAI</sequence>
<name>A0A6H0Y5U4_9PEZI</name>
<proteinExistence type="predicted"/>
<accession>A0A6H0Y5U4</accession>
<protein>
    <submittedName>
        <fullName evidence="1">Uncharacterized protein</fullName>
    </submittedName>
</protein>
<gene>
    <name evidence="1" type="ORF">AMS68_007890</name>
</gene>
<dbReference type="Proteomes" id="UP000503462">
    <property type="component" value="Chromosome 5"/>
</dbReference>
<keyword evidence="2" id="KW-1185">Reference proteome</keyword>
<reference evidence="1 2" key="1">
    <citation type="journal article" date="2016" name="Sci. Rep.">
        <title>Peltaster fructicola genome reveals evolution from an invasive phytopathogen to an ectophytic parasite.</title>
        <authorList>
            <person name="Xu C."/>
            <person name="Chen H."/>
            <person name="Gleason M.L."/>
            <person name="Xu J.R."/>
            <person name="Liu H."/>
            <person name="Zhang R."/>
            <person name="Sun G."/>
        </authorList>
    </citation>
    <scope>NUCLEOTIDE SEQUENCE [LARGE SCALE GENOMIC DNA]</scope>
    <source>
        <strain evidence="1 2">LNHT1506</strain>
    </source>
</reference>
<dbReference type="EMBL" id="CP051143">
    <property type="protein sequence ID" value="QIX02373.1"/>
    <property type="molecule type" value="Genomic_DNA"/>
</dbReference>
<dbReference type="OrthoDB" id="5366606at2759"/>
<evidence type="ECO:0000313" key="1">
    <source>
        <dbReference type="EMBL" id="QIX02373.1"/>
    </source>
</evidence>
<dbReference type="AlphaFoldDB" id="A0A6H0Y5U4"/>
<evidence type="ECO:0000313" key="2">
    <source>
        <dbReference type="Proteomes" id="UP000503462"/>
    </source>
</evidence>